<proteinExistence type="predicted"/>
<keyword evidence="2" id="KW-0288">FMN</keyword>
<organism evidence="6 7">
    <name type="scientific">Ancylobacter novellus</name>
    <name type="common">Thiobacillus novellus</name>
    <dbReference type="NCBI Taxonomy" id="921"/>
    <lineage>
        <taxon>Bacteria</taxon>
        <taxon>Pseudomonadati</taxon>
        <taxon>Pseudomonadota</taxon>
        <taxon>Alphaproteobacteria</taxon>
        <taxon>Hyphomicrobiales</taxon>
        <taxon>Xanthobacteraceae</taxon>
        <taxon>Ancylobacter</taxon>
    </lineage>
</organism>
<sequence>MPAPVSFGIAMRNFTRFPEMPDAGALIDYGVRMEELGFSSLWVWDHILLGTDPNFPIIDSLSLLTAVAARTKTIKIGTGVLVLPLRNPVILAKQLSSLDLISNGRLMLGAAVGWYKREFDAVGIPYERRGKVMDRNLDILRRLWTEDSVTGEWDELNLRNAVMFPKPVQKPHPPILIGGYVDVVLKRAATKGDGWLTYFYTPEGYTEAWAKISAYAEEAGRDPASLYSLNQLPIYVGPRDVGQAKMTEWLNAEWDLSKGSQSTFDSAIVGTPAECAEQIARHIETGVKKIVFVPWRYEKEQIDLLAHEVLPLLRK</sequence>
<keyword evidence="1" id="KW-0285">Flavoprotein</keyword>
<evidence type="ECO:0000313" key="6">
    <source>
        <dbReference type="EMBL" id="PZQ82924.1"/>
    </source>
</evidence>
<dbReference type="NCBIfam" id="TIGR03619">
    <property type="entry name" value="F420_Rv2161c"/>
    <property type="match status" value="1"/>
</dbReference>
<dbReference type="InterPro" id="IPR050172">
    <property type="entry name" value="SsuD_RutA_monooxygenase"/>
</dbReference>
<dbReference type="InterPro" id="IPR011251">
    <property type="entry name" value="Luciferase-like_dom"/>
</dbReference>
<dbReference type="InterPro" id="IPR036661">
    <property type="entry name" value="Luciferase-like_sf"/>
</dbReference>
<dbReference type="PANTHER" id="PTHR42847">
    <property type="entry name" value="ALKANESULFONATE MONOOXYGENASE"/>
    <property type="match status" value="1"/>
</dbReference>
<protein>
    <submittedName>
        <fullName evidence="6">LLM class F420-dependent oxidoreductase</fullName>
    </submittedName>
</protein>
<keyword evidence="4" id="KW-0503">Monooxygenase</keyword>
<dbReference type="AlphaFoldDB" id="A0A2W5R289"/>
<dbReference type="PANTHER" id="PTHR42847:SF4">
    <property type="entry name" value="ALKANESULFONATE MONOOXYGENASE-RELATED"/>
    <property type="match status" value="1"/>
</dbReference>
<dbReference type="EMBL" id="QFQD01000026">
    <property type="protein sequence ID" value="PZQ82924.1"/>
    <property type="molecule type" value="Genomic_DNA"/>
</dbReference>
<gene>
    <name evidence="6" type="ORF">DI549_09755</name>
</gene>
<evidence type="ECO:0000256" key="2">
    <source>
        <dbReference type="ARBA" id="ARBA00022643"/>
    </source>
</evidence>
<dbReference type="SUPFAM" id="SSF51679">
    <property type="entry name" value="Bacterial luciferase-like"/>
    <property type="match status" value="1"/>
</dbReference>
<evidence type="ECO:0000256" key="3">
    <source>
        <dbReference type="ARBA" id="ARBA00023002"/>
    </source>
</evidence>
<dbReference type="Pfam" id="PF00296">
    <property type="entry name" value="Bac_luciferase"/>
    <property type="match status" value="1"/>
</dbReference>
<evidence type="ECO:0000256" key="4">
    <source>
        <dbReference type="ARBA" id="ARBA00023033"/>
    </source>
</evidence>
<accession>A0A2W5R289</accession>
<keyword evidence="3" id="KW-0560">Oxidoreductase</keyword>
<comment type="caution">
    <text evidence="6">The sequence shown here is derived from an EMBL/GenBank/DDBJ whole genome shotgun (WGS) entry which is preliminary data.</text>
</comment>
<dbReference type="InterPro" id="IPR019921">
    <property type="entry name" value="Lucif-like_OxRdtase_Rv2161c"/>
</dbReference>
<evidence type="ECO:0000313" key="7">
    <source>
        <dbReference type="Proteomes" id="UP000248887"/>
    </source>
</evidence>
<name>A0A2W5R289_ANCNO</name>
<evidence type="ECO:0000259" key="5">
    <source>
        <dbReference type="Pfam" id="PF00296"/>
    </source>
</evidence>
<dbReference type="GO" id="GO:0046306">
    <property type="term" value="P:alkanesulfonate catabolic process"/>
    <property type="evidence" value="ECO:0007669"/>
    <property type="project" value="TreeGrafter"/>
</dbReference>
<evidence type="ECO:0000256" key="1">
    <source>
        <dbReference type="ARBA" id="ARBA00022630"/>
    </source>
</evidence>
<feature type="domain" description="Luciferase-like" evidence="5">
    <location>
        <begin position="22"/>
        <end position="239"/>
    </location>
</feature>
<reference evidence="6 7" key="1">
    <citation type="submission" date="2017-08" db="EMBL/GenBank/DDBJ databases">
        <title>Infants hospitalized years apart are colonized by the same room-sourced microbial strains.</title>
        <authorList>
            <person name="Brooks B."/>
            <person name="Olm M.R."/>
            <person name="Firek B.A."/>
            <person name="Baker R."/>
            <person name="Thomas B.C."/>
            <person name="Morowitz M.J."/>
            <person name="Banfield J.F."/>
        </authorList>
    </citation>
    <scope>NUCLEOTIDE SEQUENCE [LARGE SCALE GENOMIC DNA]</scope>
    <source>
        <strain evidence="6">S2_005_001_R2_27</strain>
    </source>
</reference>
<dbReference type="GO" id="GO:0008726">
    <property type="term" value="F:alkanesulfonate monooxygenase activity"/>
    <property type="evidence" value="ECO:0007669"/>
    <property type="project" value="TreeGrafter"/>
</dbReference>
<dbReference type="Proteomes" id="UP000248887">
    <property type="component" value="Unassembled WGS sequence"/>
</dbReference>
<dbReference type="Gene3D" id="3.20.20.30">
    <property type="entry name" value="Luciferase-like domain"/>
    <property type="match status" value="1"/>
</dbReference>